<proteinExistence type="predicted"/>
<evidence type="ECO:0000313" key="3">
    <source>
        <dbReference type="EMBL" id="GCE21788.1"/>
    </source>
</evidence>
<dbReference type="InterPro" id="IPR000014">
    <property type="entry name" value="PAS"/>
</dbReference>
<dbReference type="PROSITE" id="PS50112">
    <property type="entry name" value="PAS"/>
    <property type="match status" value="1"/>
</dbReference>
<gene>
    <name evidence="3" type="ORF">KDK_55880</name>
</gene>
<reference evidence="4" key="1">
    <citation type="submission" date="2018-12" db="EMBL/GenBank/DDBJ databases">
        <title>Tengunoibacter tsumagoiensis gen. nov., sp. nov., Dictyobacter kobayashii sp. nov., D. alpinus sp. nov., and D. joshuensis sp. nov. and description of Dictyobacteraceae fam. nov. within the order Ktedonobacterales isolated from Tengu-no-mugimeshi.</title>
        <authorList>
            <person name="Wang C.M."/>
            <person name="Zheng Y."/>
            <person name="Sakai Y."/>
            <person name="Toyoda A."/>
            <person name="Minakuchi Y."/>
            <person name="Abe K."/>
            <person name="Yokota A."/>
            <person name="Yabe S."/>
        </authorList>
    </citation>
    <scope>NUCLEOTIDE SEQUENCE [LARGE SCALE GENOMIC DNA]</scope>
    <source>
        <strain evidence="4">Uno11</strain>
    </source>
</reference>
<dbReference type="NCBIfam" id="TIGR00229">
    <property type="entry name" value="sensory_box"/>
    <property type="match status" value="1"/>
</dbReference>
<protein>
    <recommendedName>
        <fullName evidence="5">PAS domain-containing protein</fullName>
    </recommendedName>
</protein>
<dbReference type="PROSITE" id="PS50113">
    <property type="entry name" value="PAC"/>
    <property type="match status" value="1"/>
</dbReference>
<sequence>MHFNSQDSQQAALTQAYMPESSLHHLQGRLLELAHDAIIVRDSQSRIVFWNRGAEHLYGWTAQEVIGQCSHRLLQTQFPASREAVDQQLIDEGYWEGDLVHMGRDDKQVVVESRQVLDRDEKGIPVAILEINRDVTERRRLAQFEQKIRAEREARLDILQLILDEVPVSIYLVRGPELVLSWLTGSPRRSGERHGILDNPCRIFWTPIILSC</sequence>
<dbReference type="InterPro" id="IPR000700">
    <property type="entry name" value="PAS-assoc_C"/>
</dbReference>
<feature type="domain" description="PAC" evidence="2">
    <location>
        <begin position="93"/>
        <end position="147"/>
    </location>
</feature>
<dbReference type="Gene3D" id="3.30.450.20">
    <property type="entry name" value="PAS domain"/>
    <property type="match status" value="1"/>
</dbReference>
<accession>A0A402ARR2</accession>
<evidence type="ECO:0000259" key="2">
    <source>
        <dbReference type="PROSITE" id="PS50113"/>
    </source>
</evidence>
<dbReference type="SUPFAM" id="SSF55785">
    <property type="entry name" value="PYP-like sensor domain (PAS domain)"/>
    <property type="match status" value="1"/>
</dbReference>
<evidence type="ECO:0000259" key="1">
    <source>
        <dbReference type="PROSITE" id="PS50112"/>
    </source>
</evidence>
<evidence type="ECO:0000313" key="4">
    <source>
        <dbReference type="Proteomes" id="UP000287188"/>
    </source>
</evidence>
<dbReference type="AlphaFoldDB" id="A0A402ARR2"/>
<dbReference type="Proteomes" id="UP000287188">
    <property type="component" value="Unassembled WGS sequence"/>
</dbReference>
<comment type="caution">
    <text evidence="3">The sequence shown here is derived from an EMBL/GenBank/DDBJ whole genome shotgun (WGS) entry which is preliminary data.</text>
</comment>
<organism evidence="3 4">
    <name type="scientific">Dictyobacter kobayashii</name>
    <dbReference type="NCBI Taxonomy" id="2014872"/>
    <lineage>
        <taxon>Bacteria</taxon>
        <taxon>Bacillati</taxon>
        <taxon>Chloroflexota</taxon>
        <taxon>Ktedonobacteria</taxon>
        <taxon>Ktedonobacterales</taxon>
        <taxon>Dictyobacteraceae</taxon>
        <taxon>Dictyobacter</taxon>
    </lineage>
</organism>
<keyword evidence="4" id="KW-1185">Reference proteome</keyword>
<dbReference type="OrthoDB" id="138436at2"/>
<dbReference type="Pfam" id="PF08448">
    <property type="entry name" value="PAS_4"/>
    <property type="match status" value="1"/>
</dbReference>
<dbReference type="RefSeq" id="WP_126553677.1">
    <property type="nucleotide sequence ID" value="NZ_BIFS01000001.1"/>
</dbReference>
<evidence type="ECO:0008006" key="5">
    <source>
        <dbReference type="Google" id="ProtNLM"/>
    </source>
</evidence>
<dbReference type="CDD" id="cd00130">
    <property type="entry name" value="PAS"/>
    <property type="match status" value="1"/>
</dbReference>
<dbReference type="InterPro" id="IPR013656">
    <property type="entry name" value="PAS_4"/>
</dbReference>
<dbReference type="EMBL" id="BIFS01000001">
    <property type="protein sequence ID" value="GCE21788.1"/>
    <property type="molecule type" value="Genomic_DNA"/>
</dbReference>
<dbReference type="SMART" id="SM00091">
    <property type="entry name" value="PAS"/>
    <property type="match status" value="1"/>
</dbReference>
<dbReference type="InterPro" id="IPR035965">
    <property type="entry name" value="PAS-like_dom_sf"/>
</dbReference>
<feature type="domain" description="PAS" evidence="1">
    <location>
        <begin position="29"/>
        <end position="89"/>
    </location>
</feature>
<name>A0A402ARR2_9CHLR</name>